<dbReference type="InterPro" id="IPR003392">
    <property type="entry name" value="PTHD_SSD"/>
</dbReference>
<dbReference type="SUPFAM" id="SSF82866">
    <property type="entry name" value="Multidrug efflux transporter AcrB transmembrane domain"/>
    <property type="match status" value="1"/>
</dbReference>
<evidence type="ECO:0000256" key="6">
    <source>
        <dbReference type="ARBA" id="ARBA00023180"/>
    </source>
</evidence>
<feature type="domain" description="SSD" evidence="8">
    <location>
        <begin position="1"/>
        <end position="90"/>
    </location>
</feature>
<feature type="transmembrane region" description="Helical" evidence="7">
    <location>
        <begin position="45"/>
        <end position="62"/>
    </location>
</feature>
<dbReference type="GO" id="GO:0005886">
    <property type="term" value="C:plasma membrane"/>
    <property type="evidence" value="ECO:0007669"/>
    <property type="project" value="TreeGrafter"/>
</dbReference>
<protein>
    <submittedName>
        <fullName evidence="9">SSD domain-containing protein</fullName>
    </submittedName>
</protein>
<evidence type="ECO:0000256" key="1">
    <source>
        <dbReference type="ARBA" id="ARBA00004141"/>
    </source>
</evidence>
<evidence type="ECO:0000313" key="9">
    <source>
        <dbReference type="WBParaSite" id="GPUH_0001710501-mRNA-1"/>
    </source>
</evidence>
<feature type="transmembrane region" description="Helical" evidence="7">
    <location>
        <begin position="74"/>
        <end position="93"/>
    </location>
</feature>
<reference evidence="9" key="1">
    <citation type="submission" date="2016-06" db="UniProtKB">
        <authorList>
            <consortium name="WormBaseParasite"/>
        </authorList>
    </citation>
    <scope>IDENTIFICATION</scope>
</reference>
<evidence type="ECO:0000256" key="2">
    <source>
        <dbReference type="ARBA" id="ARBA00005585"/>
    </source>
</evidence>
<dbReference type="PROSITE" id="PS50156">
    <property type="entry name" value="SSD"/>
    <property type="match status" value="1"/>
</dbReference>
<evidence type="ECO:0000256" key="3">
    <source>
        <dbReference type="ARBA" id="ARBA00022692"/>
    </source>
</evidence>
<keyword evidence="6" id="KW-0325">Glycoprotein</keyword>
<comment type="similarity">
    <text evidence="2">Belongs to the patched family.</text>
</comment>
<organism evidence="9">
    <name type="scientific">Gongylonema pulchrum</name>
    <dbReference type="NCBI Taxonomy" id="637853"/>
    <lineage>
        <taxon>Eukaryota</taxon>
        <taxon>Metazoa</taxon>
        <taxon>Ecdysozoa</taxon>
        <taxon>Nematoda</taxon>
        <taxon>Chromadorea</taxon>
        <taxon>Rhabditida</taxon>
        <taxon>Spirurina</taxon>
        <taxon>Spiruromorpha</taxon>
        <taxon>Spiruroidea</taxon>
        <taxon>Gongylonematidae</taxon>
        <taxon>Gongylonema</taxon>
    </lineage>
</organism>
<keyword evidence="3 7" id="KW-0812">Transmembrane</keyword>
<feature type="transmembrane region" description="Helical" evidence="7">
    <location>
        <begin position="105"/>
        <end position="124"/>
    </location>
</feature>
<dbReference type="AlphaFoldDB" id="A0A183E7Z2"/>
<dbReference type="InterPro" id="IPR000731">
    <property type="entry name" value="SSD"/>
</dbReference>
<evidence type="ECO:0000256" key="7">
    <source>
        <dbReference type="SAM" id="Phobius"/>
    </source>
</evidence>
<sequence>LVLAVGVDAAFLLLHEWFTSAELDPSSRLNSVLVEIGPSVTLTSFTNICAFMVGSFLSPYAIREFCYCSALALTLDWIFQFLVFSPILLKFHFCSFNVPEKSNEMIILLSFLVSYWTYSFYFVFRMNENFTPQKTIQSSSFLTHSLPALEEVSSLNPFSFHAFFATV</sequence>
<keyword evidence="5 7" id="KW-0472">Membrane</keyword>
<dbReference type="InterPro" id="IPR051697">
    <property type="entry name" value="Patched_domain-protein"/>
</dbReference>
<proteinExistence type="inferred from homology"/>
<dbReference type="Pfam" id="PF02460">
    <property type="entry name" value="Patched"/>
    <property type="match status" value="1"/>
</dbReference>
<evidence type="ECO:0000259" key="8">
    <source>
        <dbReference type="PROSITE" id="PS50156"/>
    </source>
</evidence>
<evidence type="ECO:0000256" key="4">
    <source>
        <dbReference type="ARBA" id="ARBA00022989"/>
    </source>
</evidence>
<dbReference type="Gene3D" id="1.20.1640.10">
    <property type="entry name" value="Multidrug efflux transporter AcrB transmembrane domain"/>
    <property type="match status" value="1"/>
</dbReference>
<comment type="subcellular location">
    <subcellularLocation>
        <location evidence="1">Membrane</location>
        <topology evidence="1">Multi-pass membrane protein</topology>
    </subcellularLocation>
</comment>
<dbReference type="GO" id="GO:0018996">
    <property type="term" value="P:molting cycle, collagen and cuticulin-based cuticle"/>
    <property type="evidence" value="ECO:0007669"/>
    <property type="project" value="TreeGrafter"/>
</dbReference>
<accession>A0A183E7Z2</accession>
<dbReference type="GO" id="GO:0030659">
    <property type="term" value="C:cytoplasmic vesicle membrane"/>
    <property type="evidence" value="ECO:0007669"/>
    <property type="project" value="TreeGrafter"/>
</dbReference>
<dbReference type="WBParaSite" id="GPUH_0001710501-mRNA-1">
    <property type="protein sequence ID" value="GPUH_0001710501-mRNA-1"/>
    <property type="gene ID" value="GPUH_0001710501"/>
</dbReference>
<name>A0A183E7Z2_9BILA</name>
<dbReference type="GO" id="GO:0006897">
    <property type="term" value="P:endocytosis"/>
    <property type="evidence" value="ECO:0007669"/>
    <property type="project" value="TreeGrafter"/>
</dbReference>
<dbReference type="PANTHER" id="PTHR10796:SF92">
    <property type="entry name" value="PATCHED-RELATED, ISOFORM A"/>
    <property type="match status" value="1"/>
</dbReference>
<dbReference type="PANTHER" id="PTHR10796">
    <property type="entry name" value="PATCHED-RELATED"/>
    <property type="match status" value="1"/>
</dbReference>
<keyword evidence="4 7" id="KW-1133">Transmembrane helix</keyword>
<evidence type="ECO:0000256" key="5">
    <source>
        <dbReference type="ARBA" id="ARBA00023136"/>
    </source>
</evidence>